<gene>
    <name evidence="1" type="ORF">FOY51_07515</name>
</gene>
<name>A0A5A7SEY4_9NOCA</name>
<accession>A0A5A7SEY4</accession>
<dbReference type="EMBL" id="VLNY01000003">
    <property type="protein sequence ID" value="KAA0023267.1"/>
    <property type="molecule type" value="Genomic_DNA"/>
</dbReference>
<evidence type="ECO:0000313" key="2">
    <source>
        <dbReference type="Proteomes" id="UP000322244"/>
    </source>
</evidence>
<proteinExistence type="predicted"/>
<keyword evidence="2" id="KW-1185">Reference proteome</keyword>
<keyword evidence="1" id="KW-0378">Hydrolase</keyword>
<dbReference type="GO" id="GO:0016787">
    <property type="term" value="F:hydrolase activity"/>
    <property type="evidence" value="ECO:0007669"/>
    <property type="project" value="UniProtKB-KW"/>
</dbReference>
<sequence length="188" mass="19858">MEQLQVAAGNGTCTVRVDGPESRHAVLLLPGVGDPADVYDDVCTRLHNSDLRTYAVESVDGLGEGSLLGLLDELKLAWVNLVGSREGADLAWLLAARTFGRFASLVVADSGHPAVVGSRGAKVVSDCPAVELPTTLMIGKSTTRACADESGRRVFADFRVVELDGIDNVPAQAGHEMATEIVLRTSSW</sequence>
<dbReference type="InterPro" id="IPR029058">
    <property type="entry name" value="AB_hydrolase_fold"/>
</dbReference>
<dbReference type="Gene3D" id="3.40.50.1820">
    <property type="entry name" value="alpha/beta hydrolase"/>
    <property type="match status" value="1"/>
</dbReference>
<dbReference type="Proteomes" id="UP000322244">
    <property type="component" value="Unassembled WGS sequence"/>
</dbReference>
<dbReference type="RefSeq" id="WP_149429611.1">
    <property type="nucleotide sequence ID" value="NZ_VLNY01000003.1"/>
</dbReference>
<evidence type="ECO:0000313" key="1">
    <source>
        <dbReference type="EMBL" id="KAA0023267.1"/>
    </source>
</evidence>
<protein>
    <submittedName>
        <fullName evidence="1">Alpha/beta hydrolase</fullName>
    </submittedName>
</protein>
<reference evidence="1 2" key="1">
    <citation type="submission" date="2019-07" db="EMBL/GenBank/DDBJ databases">
        <title>Rhodococcus cavernicolus sp. nov., isolated from a cave.</title>
        <authorList>
            <person name="Lee S.D."/>
        </authorList>
    </citation>
    <scope>NUCLEOTIDE SEQUENCE [LARGE SCALE GENOMIC DNA]</scope>
    <source>
        <strain evidence="1 2">C1-24</strain>
    </source>
</reference>
<dbReference type="OrthoDB" id="4743826at2"/>
<organism evidence="1 2">
    <name type="scientific">Antrihabitans cavernicola</name>
    <dbReference type="NCBI Taxonomy" id="2495913"/>
    <lineage>
        <taxon>Bacteria</taxon>
        <taxon>Bacillati</taxon>
        <taxon>Actinomycetota</taxon>
        <taxon>Actinomycetes</taxon>
        <taxon>Mycobacteriales</taxon>
        <taxon>Nocardiaceae</taxon>
        <taxon>Antrihabitans</taxon>
    </lineage>
</organism>
<dbReference type="SUPFAM" id="SSF53474">
    <property type="entry name" value="alpha/beta-Hydrolases"/>
    <property type="match status" value="1"/>
</dbReference>
<comment type="caution">
    <text evidence="1">The sequence shown here is derived from an EMBL/GenBank/DDBJ whole genome shotgun (WGS) entry which is preliminary data.</text>
</comment>
<dbReference type="AlphaFoldDB" id="A0A5A7SEY4"/>